<evidence type="ECO:0000256" key="2">
    <source>
        <dbReference type="ARBA" id="ARBA00023043"/>
    </source>
</evidence>
<keyword evidence="5" id="KW-1185">Reference proteome</keyword>
<dbReference type="SUPFAM" id="SSF48403">
    <property type="entry name" value="Ankyrin repeat"/>
    <property type="match status" value="1"/>
</dbReference>
<evidence type="ECO:0000256" key="3">
    <source>
        <dbReference type="PROSITE-ProRule" id="PRU00023"/>
    </source>
</evidence>
<dbReference type="InterPro" id="IPR002110">
    <property type="entry name" value="Ankyrin_rpt"/>
</dbReference>
<dbReference type="OrthoDB" id="4772757at2759"/>
<dbReference type="AlphaFoldDB" id="A0A6A7AMR7"/>
<evidence type="ECO:0000313" key="5">
    <source>
        <dbReference type="Proteomes" id="UP000799423"/>
    </source>
</evidence>
<feature type="repeat" description="ANK" evidence="3">
    <location>
        <begin position="33"/>
        <end position="62"/>
    </location>
</feature>
<accession>A0A6A7AMR7</accession>
<feature type="non-terminal residue" evidence="4">
    <location>
        <position position="1"/>
    </location>
</feature>
<dbReference type="Proteomes" id="UP000799423">
    <property type="component" value="Unassembled WGS sequence"/>
</dbReference>
<keyword evidence="2 3" id="KW-0040">ANK repeat</keyword>
<dbReference type="EMBL" id="MU006377">
    <property type="protein sequence ID" value="KAF2844486.1"/>
    <property type="molecule type" value="Genomic_DNA"/>
</dbReference>
<evidence type="ECO:0000256" key="1">
    <source>
        <dbReference type="ARBA" id="ARBA00022737"/>
    </source>
</evidence>
<dbReference type="GO" id="GO:0085020">
    <property type="term" value="P:protein K6-linked ubiquitination"/>
    <property type="evidence" value="ECO:0007669"/>
    <property type="project" value="TreeGrafter"/>
</dbReference>
<sequence length="121" mass="13153">ALLLAVENGHCAVVVTLTEVHAIISARGGFFSSALKMASQLGDYRMTRLLIDRGADVNMQGGYYGNPLQVACKDADLKLHIDSDADLDVQGGYYGATCTASWRGHKHIVRLLLKLTSRCWS</sequence>
<gene>
    <name evidence="4" type="ORF">T440DRAFT_410119</name>
</gene>
<dbReference type="PANTHER" id="PTHR24171">
    <property type="entry name" value="ANKYRIN REPEAT DOMAIN-CONTAINING PROTEIN 39-RELATED"/>
    <property type="match status" value="1"/>
</dbReference>
<dbReference type="Pfam" id="PF00023">
    <property type="entry name" value="Ank"/>
    <property type="match status" value="1"/>
</dbReference>
<name>A0A6A7AMR7_9PLEO</name>
<dbReference type="InterPro" id="IPR036770">
    <property type="entry name" value="Ankyrin_rpt-contain_sf"/>
</dbReference>
<protein>
    <submittedName>
        <fullName evidence="4">Uncharacterized protein</fullName>
    </submittedName>
</protein>
<dbReference type="Gene3D" id="1.25.40.20">
    <property type="entry name" value="Ankyrin repeat-containing domain"/>
    <property type="match status" value="1"/>
</dbReference>
<organism evidence="4 5">
    <name type="scientific">Plenodomus tracheiphilus IPT5</name>
    <dbReference type="NCBI Taxonomy" id="1408161"/>
    <lineage>
        <taxon>Eukaryota</taxon>
        <taxon>Fungi</taxon>
        <taxon>Dikarya</taxon>
        <taxon>Ascomycota</taxon>
        <taxon>Pezizomycotina</taxon>
        <taxon>Dothideomycetes</taxon>
        <taxon>Pleosporomycetidae</taxon>
        <taxon>Pleosporales</taxon>
        <taxon>Pleosporineae</taxon>
        <taxon>Leptosphaeriaceae</taxon>
        <taxon>Plenodomus</taxon>
    </lineage>
</organism>
<keyword evidence="1" id="KW-0677">Repeat</keyword>
<dbReference type="PANTHER" id="PTHR24171:SF11">
    <property type="entry name" value="26S PROTEASOME NON-ATPASE REGULATORY SUBUNIT 10"/>
    <property type="match status" value="1"/>
</dbReference>
<proteinExistence type="predicted"/>
<dbReference type="GO" id="GO:0004842">
    <property type="term" value="F:ubiquitin-protein transferase activity"/>
    <property type="evidence" value="ECO:0007669"/>
    <property type="project" value="TreeGrafter"/>
</dbReference>
<reference evidence="4" key="1">
    <citation type="submission" date="2020-01" db="EMBL/GenBank/DDBJ databases">
        <authorList>
            <consortium name="DOE Joint Genome Institute"/>
            <person name="Haridas S."/>
            <person name="Albert R."/>
            <person name="Binder M."/>
            <person name="Bloem J."/>
            <person name="Labutti K."/>
            <person name="Salamov A."/>
            <person name="Andreopoulos B."/>
            <person name="Baker S.E."/>
            <person name="Barry K."/>
            <person name="Bills G."/>
            <person name="Bluhm B.H."/>
            <person name="Cannon C."/>
            <person name="Castanera R."/>
            <person name="Culley D.E."/>
            <person name="Daum C."/>
            <person name="Ezra D."/>
            <person name="Gonzalez J.B."/>
            <person name="Henrissat B."/>
            <person name="Kuo A."/>
            <person name="Liang C."/>
            <person name="Lipzen A."/>
            <person name="Lutzoni F."/>
            <person name="Magnuson J."/>
            <person name="Mondo S."/>
            <person name="Nolan M."/>
            <person name="Ohm R."/>
            <person name="Pangilinan J."/>
            <person name="Park H.-J."/>
            <person name="Ramirez L."/>
            <person name="Alfaro M."/>
            <person name="Sun H."/>
            <person name="Tritt A."/>
            <person name="Yoshinaga Y."/>
            <person name="Zwiers L.-H."/>
            <person name="Turgeon B.G."/>
            <person name="Goodwin S.B."/>
            <person name="Spatafora J.W."/>
            <person name="Crous P.W."/>
            <person name="Grigoriev I.V."/>
        </authorList>
    </citation>
    <scope>NUCLEOTIDE SEQUENCE</scope>
    <source>
        <strain evidence="4">IPT5</strain>
    </source>
</reference>
<dbReference type="PROSITE" id="PS50297">
    <property type="entry name" value="ANK_REP_REGION"/>
    <property type="match status" value="1"/>
</dbReference>
<dbReference type="PROSITE" id="PS50088">
    <property type="entry name" value="ANK_REPEAT"/>
    <property type="match status" value="1"/>
</dbReference>
<evidence type="ECO:0000313" key="4">
    <source>
        <dbReference type="EMBL" id="KAF2844486.1"/>
    </source>
</evidence>